<dbReference type="GO" id="GO:0005737">
    <property type="term" value="C:cytoplasm"/>
    <property type="evidence" value="ECO:0007669"/>
    <property type="project" value="TreeGrafter"/>
</dbReference>
<proteinExistence type="inferred from homology"/>
<evidence type="ECO:0000259" key="4">
    <source>
        <dbReference type="Pfam" id="PF02230"/>
    </source>
</evidence>
<evidence type="ECO:0000256" key="2">
    <source>
        <dbReference type="ARBA" id="ARBA00012423"/>
    </source>
</evidence>
<dbReference type="PANTHER" id="PTHR10655:SF17">
    <property type="entry name" value="LYSOPHOSPHOLIPASE-LIKE PROTEIN 1"/>
    <property type="match status" value="1"/>
</dbReference>
<keyword evidence="3" id="KW-0378">Hydrolase</keyword>
<dbReference type="RefSeq" id="XP_033348064.1">
    <property type="nucleotide sequence ID" value="XM_033492173.1"/>
</dbReference>
<sequence>MAKLPKINVVNASNVHTASLFLFHGSGATGSNFKEWIDIVNREELKFPHIKIIYPTAPLQPYTPLHGMQSHVWFDRKSISIEAQEDAQSINSMCITIAELIDKEISDGIPNDKIVVAGFSMGGALSMYLSYRYKLSLAGCCAMSSFLNKNSFVYQHLKNNPGIHAPPLLQFHGVDDKLVPIKWGEECYNSLKELGVNTQFVPLNNVDHELSRIEIQAFKGWLLDVLPEKLFD</sequence>
<evidence type="ECO:0000313" key="5">
    <source>
        <dbReference type="Proteomes" id="UP000504631"/>
    </source>
</evidence>
<reference evidence="6" key="1">
    <citation type="submission" date="2025-08" db="UniProtKB">
        <authorList>
            <consortium name="RefSeq"/>
        </authorList>
    </citation>
    <scope>IDENTIFICATION</scope>
    <source>
        <tissue evidence="6">Muscle</tissue>
    </source>
</reference>
<accession>A0A6J3K7B9</accession>
<dbReference type="InterPro" id="IPR050565">
    <property type="entry name" value="LYPA1-2/EST-like"/>
</dbReference>
<gene>
    <name evidence="6" type="primary">LOC117232656</name>
</gene>
<dbReference type="GO" id="GO:0008474">
    <property type="term" value="F:palmitoyl-(protein) hydrolase activity"/>
    <property type="evidence" value="ECO:0007669"/>
    <property type="project" value="UniProtKB-EC"/>
</dbReference>
<dbReference type="GeneID" id="117232656"/>
<evidence type="ECO:0000256" key="3">
    <source>
        <dbReference type="ARBA" id="ARBA00022801"/>
    </source>
</evidence>
<feature type="domain" description="Phospholipase/carboxylesterase/thioesterase" evidence="4">
    <location>
        <begin position="8"/>
        <end position="219"/>
    </location>
</feature>
<dbReference type="InterPro" id="IPR003140">
    <property type="entry name" value="PLipase/COase/thioEstase"/>
</dbReference>
<dbReference type="GO" id="GO:0052689">
    <property type="term" value="F:carboxylic ester hydrolase activity"/>
    <property type="evidence" value="ECO:0007669"/>
    <property type="project" value="TreeGrafter"/>
</dbReference>
<dbReference type="AlphaFoldDB" id="A0A6J3K7B9"/>
<evidence type="ECO:0000313" key="6">
    <source>
        <dbReference type="RefSeq" id="XP_033348064.1"/>
    </source>
</evidence>
<evidence type="ECO:0000256" key="1">
    <source>
        <dbReference type="ARBA" id="ARBA00006499"/>
    </source>
</evidence>
<dbReference type="Gene3D" id="3.40.50.1820">
    <property type="entry name" value="alpha/beta hydrolase"/>
    <property type="match status" value="1"/>
</dbReference>
<dbReference type="KEGG" id="bvk:117232656"/>
<dbReference type="PANTHER" id="PTHR10655">
    <property type="entry name" value="LYSOPHOSPHOLIPASE-RELATED"/>
    <property type="match status" value="1"/>
</dbReference>
<organism evidence="5 6">
    <name type="scientific">Bombus vosnesenskii</name>
    <dbReference type="NCBI Taxonomy" id="207650"/>
    <lineage>
        <taxon>Eukaryota</taxon>
        <taxon>Metazoa</taxon>
        <taxon>Ecdysozoa</taxon>
        <taxon>Arthropoda</taxon>
        <taxon>Hexapoda</taxon>
        <taxon>Insecta</taxon>
        <taxon>Pterygota</taxon>
        <taxon>Neoptera</taxon>
        <taxon>Endopterygota</taxon>
        <taxon>Hymenoptera</taxon>
        <taxon>Apocrita</taxon>
        <taxon>Aculeata</taxon>
        <taxon>Apoidea</taxon>
        <taxon>Anthophila</taxon>
        <taxon>Apidae</taxon>
        <taxon>Bombus</taxon>
        <taxon>Pyrobombus</taxon>
    </lineage>
</organism>
<protein>
    <recommendedName>
        <fullName evidence="2">palmitoyl-protein hydrolase</fullName>
        <ecNumber evidence="2">3.1.2.22</ecNumber>
    </recommendedName>
</protein>
<dbReference type="Proteomes" id="UP000504631">
    <property type="component" value="Unplaced"/>
</dbReference>
<name>A0A6J3K7B9_9HYME</name>
<dbReference type="SUPFAM" id="SSF53474">
    <property type="entry name" value="alpha/beta-Hydrolases"/>
    <property type="match status" value="1"/>
</dbReference>
<dbReference type="EC" id="3.1.2.22" evidence="2"/>
<dbReference type="Pfam" id="PF02230">
    <property type="entry name" value="Abhydrolase_2"/>
    <property type="match status" value="1"/>
</dbReference>
<dbReference type="InterPro" id="IPR029058">
    <property type="entry name" value="AB_hydrolase_fold"/>
</dbReference>
<keyword evidence="5" id="KW-1185">Reference proteome</keyword>
<comment type="similarity">
    <text evidence="1">Belongs to the AB hydrolase superfamily. AB hydrolase 2 family.</text>
</comment>